<protein>
    <submittedName>
        <fullName evidence="8">GtrA family protein</fullName>
    </submittedName>
</protein>
<feature type="transmembrane region" description="Helical" evidence="6">
    <location>
        <begin position="115"/>
        <end position="132"/>
    </location>
</feature>
<dbReference type="InterPro" id="IPR051401">
    <property type="entry name" value="GtrA_CellWall_Glycosyl"/>
</dbReference>
<keyword evidence="9" id="KW-1185">Reference proteome</keyword>
<evidence type="ECO:0000256" key="5">
    <source>
        <dbReference type="ARBA" id="ARBA00023136"/>
    </source>
</evidence>
<dbReference type="EMBL" id="CP114052">
    <property type="protein sequence ID" value="WAW14991.1"/>
    <property type="molecule type" value="Genomic_DNA"/>
</dbReference>
<dbReference type="Proteomes" id="UP001164187">
    <property type="component" value="Chromosome"/>
</dbReference>
<dbReference type="Pfam" id="PF04138">
    <property type="entry name" value="GtrA_DPMS_TM"/>
    <property type="match status" value="1"/>
</dbReference>
<evidence type="ECO:0000256" key="2">
    <source>
        <dbReference type="ARBA" id="ARBA00009399"/>
    </source>
</evidence>
<evidence type="ECO:0000313" key="9">
    <source>
        <dbReference type="Proteomes" id="UP001164187"/>
    </source>
</evidence>
<dbReference type="RefSeq" id="WP_269311683.1">
    <property type="nucleotide sequence ID" value="NZ_CP114052.1"/>
</dbReference>
<keyword evidence="4 6" id="KW-1133">Transmembrane helix</keyword>
<keyword evidence="3 6" id="KW-0812">Transmembrane</keyword>
<accession>A0ABY7JQ14</accession>
<feature type="transmembrane region" description="Helical" evidence="6">
    <location>
        <begin position="20"/>
        <end position="39"/>
    </location>
</feature>
<dbReference type="InterPro" id="IPR007267">
    <property type="entry name" value="GtrA_DPMS_TM"/>
</dbReference>
<evidence type="ECO:0000256" key="1">
    <source>
        <dbReference type="ARBA" id="ARBA00004141"/>
    </source>
</evidence>
<evidence type="ECO:0000313" key="8">
    <source>
        <dbReference type="EMBL" id="WAW14991.1"/>
    </source>
</evidence>
<reference evidence="8" key="1">
    <citation type="submission" date="2022-12" db="EMBL/GenBank/DDBJ databases">
        <title>Peptostreptococcus.</title>
        <authorList>
            <person name="Lee S.H."/>
        </authorList>
    </citation>
    <scope>NUCLEOTIDE SEQUENCE</scope>
    <source>
        <strain evidence="8">CBA3647</strain>
    </source>
</reference>
<gene>
    <name evidence="8" type="ORF">O0R46_00605</name>
</gene>
<evidence type="ECO:0000256" key="3">
    <source>
        <dbReference type="ARBA" id="ARBA00022692"/>
    </source>
</evidence>
<proteinExistence type="inferred from homology"/>
<feature type="transmembrane region" description="Helical" evidence="6">
    <location>
        <begin position="51"/>
        <end position="69"/>
    </location>
</feature>
<organism evidence="8 9">
    <name type="scientific">Peptostreptococcus equinus</name>
    <dbReference type="NCBI Taxonomy" id="3003601"/>
    <lineage>
        <taxon>Bacteria</taxon>
        <taxon>Bacillati</taxon>
        <taxon>Bacillota</taxon>
        <taxon>Clostridia</taxon>
        <taxon>Peptostreptococcales</taxon>
        <taxon>Peptostreptococcaceae</taxon>
        <taxon>Peptostreptococcus</taxon>
    </lineage>
</organism>
<dbReference type="PANTHER" id="PTHR38459:SF1">
    <property type="entry name" value="PROPHAGE BACTOPRENOL-LINKED GLUCOSE TRANSLOCASE HOMOLOG"/>
    <property type="match status" value="1"/>
</dbReference>
<evidence type="ECO:0000259" key="7">
    <source>
        <dbReference type="Pfam" id="PF04138"/>
    </source>
</evidence>
<evidence type="ECO:0000256" key="6">
    <source>
        <dbReference type="SAM" id="Phobius"/>
    </source>
</evidence>
<comment type="subcellular location">
    <subcellularLocation>
        <location evidence="1">Membrane</location>
        <topology evidence="1">Multi-pass membrane protein</topology>
    </subcellularLocation>
</comment>
<evidence type="ECO:0000256" key="4">
    <source>
        <dbReference type="ARBA" id="ARBA00022989"/>
    </source>
</evidence>
<dbReference type="PANTHER" id="PTHR38459">
    <property type="entry name" value="PROPHAGE BACTOPRENOL-LINKED GLUCOSE TRANSLOCASE HOMOLOG"/>
    <property type="match status" value="1"/>
</dbReference>
<feature type="transmembrane region" description="Helical" evidence="6">
    <location>
        <begin position="81"/>
        <end position="103"/>
    </location>
</feature>
<feature type="domain" description="GtrA/DPMS transmembrane" evidence="7">
    <location>
        <begin position="19"/>
        <end position="138"/>
    </location>
</feature>
<name>A0ABY7JQ14_9FIRM</name>
<sequence length="143" mass="16700">MNFKENKSQYMKIMYELIKYGAVAVVSAIIDFGIFKLMIDYLKGYSTSKEIWIATIVARSISSFINYMLNKNFVFKENKDIKSTIFSYYGLCIFQMLCSGFFVGKLTIYVGLKPIISKLIVDCTIFIINFIIQKMFIFNRKRC</sequence>
<keyword evidence="5 6" id="KW-0472">Membrane</keyword>
<comment type="similarity">
    <text evidence="2">Belongs to the GtrA family.</text>
</comment>